<reference evidence="2" key="1">
    <citation type="journal article" date="2022" name="bioRxiv">
        <title>Sequencing and chromosome-scale assembly of the giantPleurodeles waltlgenome.</title>
        <authorList>
            <person name="Brown T."/>
            <person name="Elewa A."/>
            <person name="Iarovenko S."/>
            <person name="Subramanian E."/>
            <person name="Araus A.J."/>
            <person name="Petzold A."/>
            <person name="Susuki M."/>
            <person name="Suzuki K.-i.T."/>
            <person name="Hayashi T."/>
            <person name="Toyoda A."/>
            <person name="Oliveira C."/>
            <person name="Osipova E."/>
            <person name="Leigh N.D."/>
            <person name="Simon A."/>
            <person name="Yun M.H."/>
        </authorList>
    </citation>
    <scope>NUCLEOTIDE SEQUENCE</scope>
    <source>
        <strain evidence="2">20211129_DDA</strain>
        <tissue evidence="2">Liver</tissue>
    </source>
</reference>
<organism evidence="2 3">
    <name type="scientific">Pleurodeles waltl</name>
    <name type="common">Iberian ribbed newt</name>
    <dbReference type="NCBI Taxonomy" id="8319"/>
    <lineage>
        <taxon>Eukaryota</taxon>
        <taxon>Metazoa</taxon>
        <taxon>Chordata</taxon>
        <taxon>Craniata</taxon>
        <taxon>Vertebrata</taxon>
        <taxon>Euteleostomi</taxon>
        <taxon>Amphibia</taxon>
        <taxon>Batrachia</taxon>
        <taxon>Caudata</taxon>
        <taxon>Salamandroidea</taxon>
        <taxon>Salamandridae</taxon>
        <taxon>Pleurodelinae</taxon>
        <taxon>Pleurodeles</taxon>
    </lineage>
</organism>
<dbReference type="EMBL" id="JANPWB010000013">
    <property type="protein sequence ID" value="KAJ1108965.1"/>
    <property type="molecule type" value="Genomic_DNA"/>
</dbReference>
<dbReference type="Proteomes" id="UP001066276">
    <property type="component" value="Chromosome 9"/>
</dbReference>
<feature type="region of interest" description="Disordered" evidence="1">
    <location>
        <begin position="1"/>
        <end position="60"/>
    </location>
</feature>
<gene>
    <name evidence="2" type="ORF">NDU88_006335</name>
</gene>
<evidence type="ECO:0000313" key="3">
    <source>
        <dbReference type="Proteomes" id="UP001066276"/>
    </source>
</evidence>
<accession>A0AAV7N8C4</accession>
<evidence type="ECO:0000256" key="1">
    <source>
        <dbReference type="SAM" id="MobiDB-lite"/>
    </source>
</evidence>
<comment type="caution">
    <text evidence="2">The sequence shown here is derived from an EMBL/GenBank/DDBJ whole genome shotgun (WGS) entry which is preliminary data.</text>
</comment>
<sequence>MPRSPGRRPQPLWSRKVGAPRSSPRSERWARDGSPYPSGPTWRGAPPGLTPSCSSMPYGLGEPRCGPRARGSITKHQRSGAPGNAFSLLGPKMVGALYSGPQSEGKAWYWAEAEGRAIRMEENRDLQCLAIADQWDAQEGTEAALMPSLVE</sequence>
<keyword evidence="3" id="KW-1185">Reference proteome</keyword>
<name>A0AAV7N8C4_PLEWA</name>
<protein>
    <submittedName>
        <fullName evidence="2">Uncharacterized protein</fullName>
    </submittedName>
</protein>
<dbReference type="AlphaFoldDB" id="A0AAV7N8C4"/>
<evidence type="ECO:0000313" key="2">
    <source>
        <dbReference type="EMBL" id="KAJ1108965.1"/>
    </source>
</evidence>
<proteinExistence type="predicted"/>